<evidence type="ECO:0000313" key="2">
    <source>
        <dbReference type="EMBL" id="RCA11752.1"/>
    </source>
</evidence>
<sequence length="246" mass="26614">MIRTPNYLKDQICLNVLANSLQNAKECYEAAEGHILLGVLSKNYPNDEAAIKEMKQYQEATNNALSIGLGAGDPNQSQMVTRLAKVLQPQHVNQVFTGVGATRAVLGQSETVVNGLVSPTGKEGYVNIATGPLSSQGTAGVVTIETAIRLLQDMGGTSIKYFPMKGLEHQKEYEAVAQACALYDFALEPTGGIDLENFEEIVQIAVDAGVKKIIPHIYSSIIDPTTGNTRPEDVRRLLEITKKIVE</sequence>
<organism evidence="1 3">
    <name type="scientific">Enterococcus durans</name>
    <dbReference type="NCBI Taxonomy" id="53345"/>
    <lineage>
        <taxon>Bacteria</taxon>
        <taxon>Bacillati</taxon>
        <taxon>Bacillota</taxon>
        <taxon>Bacilli</taxon>
        <taxon>Lactobacillales</taxon>
        <taxon>Enterococcaceae</taxon>
        <taxon>Enterococcus</taxon>
    </lineage>
</organism>
<dbReference type="GeneID" id="56743314"/>
<dbReference type="KEGG" id="edu:LIU_04530"/>
<dbReference type="AlphaFoldDB" id="A0A2A7SKJ9"/>
<dbReference type="Pfam" id="PF07071">
    <property type="entry name" value="KDGP_aldolase"/>
    <property type="match status" value="1"/>
</dbReference>
<dbReference type="SUPFAM" id="SSF51569">
    <property type="entry name" value="Aldolase"/>
    <property type="match status" value="1"/>
</dbReference>
<dbReference type="EMBL" id="PDEB01000004">
    <property type="protein sequence ID" value="PEH44046.1"/>
    <property type="molecule type" value="Genomic_DNA"/>
</dbReference>
<dbReference type="RefSeq" id="WP_005877203.1">
    <property type="nucleotide sequence ID" value="NZ_CABGIQ010000010.1"/>
</dbReference>
<dbReference type="OrthoDB" id="6580179at2"/>
<evidence type="ECO:0000313" key="1">
    <source>
        <dbReference type="EMBL" id="PEH44046.1"/>
    </source>
</evidence>
<dbReference type="InterPro" id="IPR010763">
    <property type="entry name" value="DgaF"/>
</dbReference>
<name>A0A2A7SKJ9_9ENTE</name>
<dbReference type="Gene3D" id="3.20.20.70">
    <property type="entry name" value="Aldolase class I"/>
    <property type="match status" value="1"/>
</dbReference>
<proteinExistence type="predicted"/>
<dbReference type="NCBIfam" id="NF047796">
    <property type="entry name" value="DhDoxPGlucAldDagF"/>
    <property type="match status" value="1"/>
</dbReference>
<dbReference type="EMBL" id="LEPB01000002">
    <property type="protein sequence ID" value="RCA11752.1"/>
    <property type="molecule type" value="Genomic_DNA"/>
</dbReference>
<protein>
    <submittedName>
        <fullName evidence="1">2-dehydro-3-deoxyphosphooctonate aldolase</fullName>
    </submittedName>
</protein>
<dbReference type="NCBIfam" id="TIGR03581">
    <property type="entry name" value="EF_0839"/>
    <property type="match status" value="1"/>
</dbReference>
<reference evidence="2 4" key="1">
    <citation type="submission" date="2015-06" db="EMBL/GenBank/DDBJ databases">
        <title>The Genome Sequence of Enterococcus durans 4EA1.</title>
        <authorList>
            <consortium name="The Broad Institute Genomics Platform"/>
            <consortium name="The Broad Institute Genome Sequencing Center for Infectious Disease"/>
            <person name="Earl A.M."/>
            <person name="Van Tyne D."/>
            <person name="Lebreton F."/>
            <person name="Saavedra J.T."/>
            <person name="Gilmore M.S."/>
            <person name="Manson Mcguire A."/>
            <person name="Clock S."/>
            <person name="Crupain M."/>
            <person name="Rangan U."/>
            <person name="Young S."/>
            <person name="Abouelleil A."/>
            <person name="Cao P."/>
            <person name="Chapman S.B."/>
            <person name="Griggs A."/>
            <person name="Priest M."/>
            <person name="Shea T."/>
            <person name="Wortman J."/>
            <person name="Nusbaum C."/>
            <person name="Birren B."/>
        </authorList>
    </citation>
    <scope>NUCLEOTIDE SEQUENCE [LARGE SCALE GENOMIC DNA]</scope>
    <source>
        <strain evidence="2 4">4EA1</strain>
    </source>
</reference>
<accession>A0A2A7SKJ9</accession>
<dbReference type="Proteomes" id="UP000252797">
    <property type="component" value="Unassembled WGS sequence"/>
</dbReference>
<comment type="caution">
    <text evidence="1">The sequence shown here is derived from an EMBL/GenBank/DDBJ whole genome shotgun (WGS) entry which is preliminary data.</text>
</comment>
<dbReference type="InterPro" id="IPR013785">
    <property type="entry name" value="Aldolase_TIM"/>
</dbReference>
<reference evidence="1 3" key="2">
    <citation type="submission" date="2017-09" db="EMBL/GenBank/DDBJ databases">
        <title>FDA dAtabase for Regulatory Grade micrObial Sequences (FDA-ARGOS): Supporting development and validation of Infectious Disease Dx tests.</title>
        <authorList>
            <person name="Minogue T."/>
            <person name="Wolcott M."/>
            <person name="Wasieloski L."/>
            <person name="Aguilar W."/>
            <person name="Moore D."/>
            <person name="Tallon L.J."/>
            <person name="Sadzewicz L."/>
            <person name="Ott S."/>
            <person name="Zhao X."/>
            <person name="Nagaraj S."/>
            <person name="Vavikolanu K."/>
            <person name="Aluvathingal J."/>
            <person name="Nadendla S."/>
            <person name="Sichtig H."/>
        </authorList>
    </citation>
    <scope>NUCLEOTIDE SEQUENCE [LARGE SCALE GENOMIC DNA]</scope>
    <source>
        <strain evidence="1 3">FDAARGOS_396</strain>
    </source>
</reference>
<dbReference type="STRING" id="53345.LIU_04530"/>
<evidence type="ECO:0000313" key="3">
    <source>
        <dbReference type="Proteomes" id="UP000220669"/>
    </source>
</evidence>
<gene>
    <name evidence="1" type="ORF">CRM96_03020</name>
    <name evidence="2" type="ORF">EA71_00666</name>
</gene>
<evidence type="ECO:0000313" key="4">
    <source>
        <dbReference type="Proteomes" id="UP000252797"/>
    </source>
</evidence>
<dbReference type="Proteomes" id="UP000220669">
    <property type="component" value="Unassembled WGS sequence"/>
</dbReference>